<sequence length="59" mass="6731">MSPAICRKMASVSHVNNLVYNEDATTGGMRVYIVDTGRDPKRSPPYMRNLRSILDHTFF</sequence>
<name>A0A251V432_HELAN</name>
<evidence type="ECO:0000313" key="1">
    <source>
        <dbReference type="EMBL" id="OTG30365.1"/>
    </source>
</evidence>
<dbReference type="AlphaFoldDB" id="A0A251V432"/>
<protein>
    <submittedName>
        <fullName evidence="1">Uncharacterized protein</fullName>
    </submittedName>
</protein>
<dbReference type="InParanoid" id="A0A251V432"/>
<organism evidence="1 2">
    <name type="scientific">Helianthus annuus</name>
    <name type="common">Common sunflower</name>
    <dbReference type="NCBI Taxonomy" id="4232"/>
    <lineage>
        <taxon>Eukaryota</taxon>
        <taxon>Viridiplantae</taxon>
        <taxon>Streptophyta</taxon>
        <taxon>Embryophyta</taxon>
        <taxon>Tracheophyta</taxon>
        <taxon>Spermatophyta</taxon>
        <taxon>Magnoliopsida</taxon>
        <taxon>eudicotyledons</taxon>
        <taxon>Gunneridae</taxon>
        <taxon>Pentapetalae</taxon>
        <taxon>asterids</taxon>
        <taxon>campanulids</taxon>
        <taxon>Asterales</taxon>
        <taxon>Asteraceae</taxon>
        <taxon>Asteroideae</taxon>
        <taxon>Heliantheae alliance</taxon>
        <taxon>Heliantheae</taxon>
        <taxon>Helianthus</taxon>
    </lineage>
</organism>
<evidence type="ECO:0000313" key="2">
    <source>
        <dbReference type="Proteomes" id="UP000215914"/>
    </source>
</evidence>
<reference evidence="2" key="1">
    <citation type="journal article" date="2017" name="Nature">
        <title>The sunflower genome provides insights into oil metabolism, flowering and Asterid evolution.</title>
        <authorList>
            <person name="Badouin H."/>
            <person name="Gouzy J."/>
            <person name="Grassa C.J."/>
            <person name="Murat F."/>
            <person name="Staton S.E."/>
            <person name="Cottret L."/>
            <person name="Lelandais-Briere C."/>
            <person name="Owens G.L."/>
            <person name="Carrere S."/>
            <person name="Mayjonade B."/>
            <person name="Legrand L."/>
            <person name="Gill N."/>
            <person name="Kane N.C."/>
            <person name="Bowers J.E."/>
            <person name="Hubner S."/>
            <person name="Bellec A."/>
            <person name="Berard A."/>
            <person name="Berges H."/>
            <person name="Blanchet N."/>
            <person name="Boniface M.C."/>
            <person name="Brunel D."/>
            <person name="Catrice O."/>
            <person name="Chaidir N."/>
            <person name="Claudel C."/>
            <person name="Donnadieu C."/>
            <person name="Faraut T."/>
            <person name="Fievet G."/>
            <person name="Helmstetter N."/>
            <person name="King M."/>
            <person name="Knapp S.J."/>
            <person name="Lai Z."/>
            <person name="Le Paslier M.C."/>
            <person name="Lippi Y."/>
            <person name="Lorenzon L."/>
            <person name="Mandel J.R."/>
            <person name="Marage G."/>
            <person name="Marchand G."/>
            <person name="Marquand E."/>
            <person name="Bret-Mestries E."/>
            <person name="Morien E."/>
            <person name="Nambeesan S."/>
            <person name="Nguyen T."/>
            <person name="Pegot-Espagnet P."/>
            <person name="Pouilly N."/>
            <person name="Raftis F."/>
            <person name="Sallet E."/>
            <person name="Schiex T."/>
            <person name="Thomas J."/>
            <person name="Vandecasteele C."/>
            <person name="Vares D."/>
            <person name="Vear F."/>
            <person name="Vautrin S."/>
            <person name="Crespi M."/>
            <person name="Mangin B."/>
            <person name="Burke J.M."/>
            <person name="Salse J."/>
            <person name="Munos S."/>
            <person name="Vincourt P."/>
            <person name="Rieseberg L.H."/>
            <person name="Langlade N.B."/>
        </authorList>
    </citation>
    <scope>NUCLEOTIDE SEQUENCE [LARGE SCALE GENOMIC DNA]</scope>
    <source>
        <strain evidence="2">cv. SF193</strain>
    </source>
</reference>
<accession>A0A251V432</accession>
<dbReference type="Proteomes" id="UP000215914">
    <property type="component" value="Chromosome 3"/>
</dbReference>
<gene>
    <name evidence="1" type="ORF">HannXRQ_Chr03g0063701</name>
</gene>
<keyword evidence="2" id="KW-1185">Reference proteome</keyword>
<dbReference type="EMBL" id="CM007892">
    <property type="protein sequence ID" value="OTG30365.1"/>
    <property type="molecule type" value="Genomic_DNA"/>
</dbReference>
<proteinExistence type="predicted"/>